<reference evidence="8" key="1">
    <citation type="submission" date="2025-08" db="UniProtKB">
        <authorList>
            <consortium name="RefSeq"/>
        </authorList>
    </citation>
    <scope>IDENTIFICATION</scope>
</reference>
<dbReference type="Pfam" id="PF00059">
    <property type="entry name" value="Lectin_C"/>
    <property type="match status" value="1"/>
</dbReference>
<keyword evidence="3" id="KW-1015">Disulfide bond</keyword>
<keyword evidence="1 5" id="KW-0732">Signal</keyword>
<evidence type="ECO:0000259" key="6">
    <source>
        <dbReference type="PROSITE" id="PS50041"/>
    </source>
</evidence>
<feature type="region of interest" description="Disordered" evidence="4">
    <location>
        <begin position="27"/>
        <end position="75"/>
    </location>
</feature>
<dbReference type="PRINTS" id="PR00770">
    <property type="entry name" value="EMAJORBASICP"/>
</dbReference>
<evidence type="ECO:0000256" key="3">
    <source>
        <dbReference type="ARBA" id="ARBA00023157"/>
    </source>
</evidence>
<evidence type="ECO:0000256" key="2">
    <source>
        <dbReference type="ARBA" id="ARBA00022734"/>
    </source>
</evidence>
<dbReference type="PROSITE" id="PS50041">
    <property type="entry name" value="C_TYPE_LECTIN_2"/>
    <property type="match status" value="1"/>
</dbReference>
<evidence type="ECO:0000256" key="5">
    <source>
        <dbReference type="SAM" id="SignalP"/>
    </source>
</evidence>
<evidence type="ECO:0000313" key="7">
    <source>
        <dbReference type="Proteomes" id="UP000694923"/>
    </source>
</evidence>
<keyword evidence="2" id="KW-0430">Lectin</keyword>
<dbReference type="InterPro" id="IPR033816">
    <property type="entry name" value="EMBP_CTLD"/>
</dbReference>
<gene>
    <name evidence="8" type="primary">PRG2</name>
</gene>
<dbReference type="SUPFAM" id="SSF56436">
    <property type="entry name" value="C-type lectin-like"/>
    <property type="match status" value="1"/>
</dbReference>
<dbReference type="InterPro" id="IPR050111">
    <property type="entry name" value="C-type_lectin/snaclec_domain"/>
</dbReference>
<evidence type="ECO:0000313" key="8">
    <source>
        <dbReference type="RefSeq" id="XP_008577154.1"/>
    </source>
</evidence>
<organism evidence="7 8">
    <name type="scientific">Galeopterus variegatus</name>
    <name type="common">Malayan flying lemur</name>
    <name type="synonym">Cynocephalus variegatus</name>
    <dbReference type="NCBI Taxonomy" id="482537"/>
    <lineage>
        <taxon>Eukaryota</taxon>
        <taxon>Metazoa</taxon>
        <taxon>Chordata</taxon>
        <taxon>Craniata</taxon>
        <taxon>Vertebrata</taxon>
        <taxon>Euteleostomi</taxon>
        <taxon>Mammalia</taxon>
        <taxon>Eutheria</taxon>
        <taxon>Euarchontoglires</taxon>
        <taxon>Dermoptera</taxon>
        <taxon>Cynocephalidae</taxon>
        <taxon>Galeopterus</taxon>
    </lineage>
</organism>
<evidence type="ECO:0000256" key="1">
    <source>
        <dbReference type="ARBA" id="ARBA00022729"/>
    </source>
</evidence>
<feature type="compositionally biased region" description="Acidic residues" evidence="4">
    <location>
        <begin position="43"/>
        <end position="63"/>
    </location>
</feature>
<dbReference type="CDD" id="cd03598">
    <property type="entry name" value="CLECT_EMBP_like"/>
    <property type="match status" value="1"/>
</dbReference>
<dbReference type="InterPro" id="IPR001304">
    <property type="entry name" value="C-type_lectin-like"/>
</dbReference>
<sequence>MKLLLLLALLFSTVSALHLRTETYNFESPLGDKTLPEGREIPEPEAEEAPPGELMSLEEEEEGGSGSDGAPEEEGAVELVSGLDVEDKGLQCPKEEDTVKLVGSPGFKTRRGYLLVRSPRTFDQAQWTCQKCYRGNLVSIHNSAFNYRIQCAVRGVNQGQIWIGLQVIGSGRSRRFRWVDGSSWNYAYWAAGQPQANTGHCVTLCTQGGHWRRAHCSRNLSFVCSS</sequence>
<name>A0ABM0R963_GALVR</name>
<dbReference type="InterPro" id="IPR016186">
    <property type="entry name" value="C-type_lectin-like/link_sf"/>
</dbReference>
<dbReference type="RefSeq" id="XP_008577154.1">
    <property type="nucleotide sequence ID" value="XM_008578932.1"/>
</dbReference>
<dbReference type="Gene3D" id="3.10.100.10">
    <property type="entry name" value="Mannose-Binding Protein A, subunit A"/>
    <property type="match status" value="1"/>
</dbReference>
<evidence type="ECO:0000256" key="4">
    <source>
        <dbReference type="SAM" id="MobiDB-lite"/>
    </source>
</evidence>
<dbReference type="InterPro" id="IPR002352">
    <property type="entry name" value="Eosinophil_major_basic"/>
</dbReference>
<dbReference type="SMART" id="SM00034">
    <property type="entry name" value="CLECT"/>
    <property type="match status" value="1"/>
</dbReference>
<dbReference type="PANTHER" id="PTHR22803">
    <property type="entry name" value="MANNOSE, PHOSPHOLIPASE, LECTIN RECEPTOR RELATED"/>
    <property type="match status" value="1"/>
</dbReference>
<proteinExistence type="predicted"/>
<dbReference type="PROSITE" id="PS00615">
    <property type="entry name" value="C_TYPE_LECTIN_1"/>
    <property type="match status" value="1"/>
</dbReference>
<dbReference type="InterPro" id="IPR016187">
    <property type="entry name" value="CTDL_fold"/>
</dbReference>
<dbReference type="InterPro" id="IPR018378">
    <property type="entry name" value="C-type_lectin_CS"/>
</dbReference>
<feature type="chain" id="PRO_5047199231" evidence="5">
    <location>
        <begin position="17"/>
        <end position="226"/>
    </location>
</feature>
<dbReference type="Proteomes" id="UP000694923">
    <property type="component" value="Unplaced"/>
</dbReference>
<protein>
    <submittedName>
        <fullName evidence="8">Bone marrow proteoglycan</fullName>
    </submittedName>
</protein>
<feature type="domain" description="C-type lectin" evidence="6">
    <location>
        <begin position="113"/>
        <end position="225"/>
    </location>
</feature>
<accession>A0ABM0R963</accession>
<feature type="signal peptide" evidence="5">
    <location>
        <begin position="1"/>
        <end position="16"/>
    </location>
</feature>
<dbReference type="GeneID" id="103595511"/>
<keyword evidence="7" id="KW-1185">Reference proteome</keyword>